<evidence type="ECO:0000313" key="1">
    <source>
        <dbReference type="EMBL" id="KAK7044266.1"/>
    </source>
</evidence>
<proteinExistence type="predicted"/>
<gene>
    <name evidence="1" type="ORF">VNI00_007988</name>
</gene>
<accession>A0AAW0CXY6</accession>
<dbReference type="EMBL" id="JAYKXP010000026">
    <property type="protein sequence ID" value="KAK7044266.1"/>
    <property type="molecule type" value="Genomic_DNA"/>
</dbReference>
<sequence>MSEPQETTQSPDPPLSLFDALTRSRHSRDAHEATLIISNLVKLIGHEVCSAKHNTHLLYDLVSGARDINDHIITLIDLVDTDTSNSDDQWELFAEYTNAIEPLEDFLFDFYLSDGVKLEAEYFAAYTSIEGCVDSVELWGTSRNAINGLVTTLRGIPGLTMDPPLRIGSGVRDDYVFISSLDEAIKTLHEESKGDERWEPVQDVSQQVASILGKFSQKNDSSDTIVSVVEIIAVQFAMIVQGVLKIASSTTDRSVWQHLTSPSVLQAANDLGKLIDEQLANPTDQESVETKWTAFIDLLKSIIADLPAFYWGLRKDAAKIRRPYFLQAVTLIKECKALAAVFMAEKDKDEKKKTAYNILEPALKNAKDALDFAREATKDGRLKEIASEELANVTGKFDAAQTSIKKSFEDFEKGTEWQNGNWEQSMTDARNKDKEQLSKLNNCFEKKGENFNKPSPPADTKVTINIEGNQVELTVDKSTPLRGLQYVLIGHKPDLRDRILGSTTHFKISGEQERLGFEKSVQDLLSQGTTLSLDAVLA</sequence>
<organism evidence="1 2">
    <name type="scientific">Paramarasmius palmivorus</name>
    <dbReference type="NCBI Taxonomy" id="297713"/>
    <lineage>
        <taxon>Eukaryota</taxon>
        <taxon>Fungi</taxon>
        <taxon>Dikarya</taxon>
        <taxon>Basidiomycota</taxon>
        <taxon>Agaricomycotina</taxon>
        <taxon>Agaricomycetes</taxon>
        <taxon>Agaricomycetidae</taxon>
        <taxon>Agaricales</taxon>
        <taxon>Marasmiineae</taxon>
        <taxon>Marasmiaceae</taxon>
        <taxon>Paramarasmius</taxon>
    </lineage>
</organism>
<dbReference type="Proteomes" id="UP001383192">
    <property type="component" value="Unassembled WGS sequence"/>
</dbReference>
<keyword evidence="2" id="KW-1185">Reference proteome</keyword>
<protein>
    <submittedName>
        <fullName evidence="1">Uncharacterized protein</fullName>
    </submittedName>
</protein>
<evidence type="ECO:0000313" key="2">
    <source>
        <dbReference type="Proteomes" id="UP001383192"/>
    </source>
</evidence>
<comment type="caution">
    <text evidence="1">The sequence shown here is derived from an EMBL/GenBank/DDBJ whole genome shotgun (WGS) entry which is preliminary data.</text>
</comment>
<reference evidence="1 2" key="1">
    <citation type="submission" date="2024-01" db="EMBL/GenBank/DDBJ databases">
        <title>A draft genome for a cacao thread blight-causing isolate of Paramarasmius palmivorus.</title>
        <authorList>
            <person name="Baruah I.K."/>
            <person name="Bukari Y."/>
            <person name="Amoako-Attah I."/>
            <person name="Meinhardt L.W."/>
            <person name="Bailey B.A."/>
            <person name="Cohen S.P."/>
        </authorList>
    </citation>
    <scope>NUCLEOTIDE SEQUENCE [LARGE SCALE GENOMIC DNA]</scope>
    <source>
        <strain evidence="1 2">GH-12</strain>
    </source>
</reference>
<name>A0AAW0CXY6_9AGAR</name>
<dbReference type="AlphaFoldDB" id="A0AAW0CXY6"/>